<sequence length="304" mass="31315">MQFSTRTSLLALACTTFALGAMPAGAAEGYVVGEAASAIAADPAVAELVPQAIRDAGVLRISVYGNTPYTMTNESSQLFGAVIDLGSAIAATMGLDAVIEDNSSVAASRVAIESGRYELGMGPFLDSAATEEQFNIINWIKVTPGFVFRAGETYSDPLDFCGKSLAIVSGSVPVERNMEALKAGCAAAGKAEPIVNAYGDQNATIVAVLSGRNDTTVMGSASALYVASTQSDRLAAFSAETDIFQVGVFSGMGMSKQNPELATAVLAAMEKLAADGAYEAIFDAYGLADLLVEDFAINPIRGGL</sequence>
<name>A0A1K2HZP7_9HYPH</name>
<feature type="signal peptide" evidence="2">
    <location>
        <begin position="1"/>
        <end position="26"/>
    </location>
</feature>
<keyword evidence="1 2" id="KW-0732">Signal</keyword>
<keyword evidence="5" id="KW-1185">Reference proteome</keyword>
<feature type="chain" id="PRO_5012159477" evidence="2">
    <location>
        <begin position="27"/>
        <end position="304"/>
    </location>
</feature>
<proteinExistence type="predicted"/>
<dbReference type="SMART" id="SM00062">
    <property type="entry name" value="PBPb"/>
    <property type="match status" value="1"/>
</dbReference>
<dbReference type="PANTHER" id="PTHR35936:SF17">
    <property type="entry name" value="ARGININE-BINDING EXTRACELLULAR PROTEIN ARTP"/>
    <property type="match status" value="1"/>
</dbReference>
<evidence type="ECO:0000259" key="3">
    <source>
        <dbReference type="SMART" id="SM00062"/>
    </source>
</evidence>
<dbReference type="AlphaFoldDB" id="A0A1K2HZP7"/>
<dbReference type="OrthoDB" id="4577708at2"/>
<dbReference type="EMBL" id="FPKU01000002">
    <property type="protein sequence ID" value="SFZ84693.1"/>
    <property type="molecule type" value="Genomic_DNA"/>
</dbReference>
<dbReference type="Proteomes" id="UP000183447">
    <property type="component" value="Unassembled WGS sequence"/>
</dbReference>
<dbReference type="Pfam" id="PF00497">
    <property type="entry name" value="SBP_bac_3"/>
    <property type="match status" value="1"/>
</dbReference>
<evidence type="ECO:0000256" key="1">
    <source>
        <dbReference type="ARBA" id="ARBA00022729"/>
    </source>
</evidence>
<reference evidence="4 5" key="1">
    <citation type="submission" date="2016-11" db="EMBL/GenBank/DDBJ databases">
        <authorList>
            <person name="Jaros S."/>
            <person name="Januszkiewicz K."/>
            <person name="Wedrychowicz H."/>
        </authorList>
    </citation>
    <scope>NUCLEOTIDE SEQUENCE [LARGE SCALE GENOMIC DNA]</scope>
    <source>
        <strain evidence="4 5">ATCC 23634</strain>
    </source>
</reference>
<dbReference type="PANTHER" id="PTHR35936">
    <property type="entry name" value="MEMBRANE-BOUND LYTIC MUREIN TRANSGLYCOSYLASE F"/>
    <property type="match status" value="1"/>
</dbReference>
<organism evidence="4 5">
    <name type="scientific">Devosia enhydra</name>
    <dbReference type="NCBI Taxonomy" id="665118"/>
    <lineage>
        <taxon>Bacteria</taxon>
        <taxon>Pseudomonadati</taxon>
        <taxon>Pseudomonadota</taxon>
        <taxon>Alphaproteobacteria</taxon>
        <taxon>Hyphomicrobiales</taxon>
        <taxon>Devosiaceae</taxon>
        <taxon>Devosia</taxon>
    </lineage>
</organism>
<dbReference type="STRING" id="665118.SAMN02983003_2161"/>
<evidence type="ECO:0000256" key="2">
    <source>
        <dbReference type="SAM" id="SignalP"/>
    </source>
</evidence>
<protein>
    <submittedName>
        <fullName evidence="4">Amino acid ABC transporter substrate-binding protein, PAAT family</fullName>
    </submittedName>
</protein>
<accession>A0A1K2HZP7</accession>
<feature type="domain" description="Solute-binding protein family 3/N-terminal" evidence="3">
    <location>
        <begin position="58"/>
        <end position="289"/>
    </location>
</feature>
<evidence type="ECO:0000313" key="5">
    <source>
        <dbReference type="Proteomes" id="UP000183447"/>
    </source>
</evidence>
<dbReference type="SUPFAM" id="SSF53850">
    <property type="entry name" value="Periplasmic binding protein-like II"/>
    <property type="match status" value="1"/>
</dbReference>
<dbReference type="InterPro" id="IPR001638">
    <property type="entry name" value="Solute-binding_3/MltF_N"/>
</dbReference>
<dbReference type="RefSeq" id="WP_072342575.1">
    <property type="nucleotide sequence ID" value="NZ_FPKU01000002.1"/>
</dbReference>
<gene>
    <name evidence="4" type="ORF">SAMN02983003_2161</name>
</gene>
<evidence type="ECO:0000313" key="4">
    <source>
        <dbReference type="EMBL" id="SFZ84693.1"/>
    </source>
</evidence>
<dbReference type="Gene3D" id="3.40.190.10">
    <property type="entry name" value="Periplasmic binding protein-like II"/>
    <property type="match status" value="2"/>
</dbReference>